<dbReference type="Proteomes" id="UP001430647">
    <property type="component" value="Unassembled WGS sequence"/>
</dbReference>
<dbReference type="SUPFAM" id="SSF55729">
    <property type="entry name" value="Acyl-CoA N-acyltransferases (Nat)"/>
    <property type="match status" value="1"/>
</dbReference>
<dbReference type="CDD" id="cd04301">
    <property type="entry name" value="NAT_SF"/>
    <property type="match status" value="1"/>
</dbReference>
<name>A0AAU8I7B1_9XANT</name>
<dbReference type="NCBIfam" id="NF040501">
    <property type="entry name" value="resist_ArsN2"/>
    <property type="match status" value="1"/>
</dbReference>
<dbReference type="PANTHER" id="PTHR43877:SF2">
    <property type="entry name" value="AMINOALKYLPHOSPHONATE N-ACETYLTRANSFERASE-RELATED"/>
    <property type="match status" value="1"/>
</dbReference>
<organism evidence="5">
    <name type="scientific">Xanthomonas indica</name>
    <dbReference type="NCBI Taxonomy" id="2912242"/>
    <lineage>
        <taxon>Bacteria</taxon>
        <taxon>Pseudomonadati</taxon>
        <taxon>Pseudomonadota</taxon>
        <taxon>Gammaproteobacteria</taxon>
        <taxon>Lysobacterales</taxon>
        <taxon>Lysobacteraceae</taxon>
        <taxon>Xanthomonas</taxon>
    </lineage>
</organism>
<dbReference type="Gene3D" id="3.40.630.30">
    <property type="match status" value="1"/>
</dbReference>
<dbReference type="InterPro" id="IPR000182">
    <property type="entry name" value="GNAT_dom"/>
</dbReference>
<dbReference type="InterPro" id="IPR016181">
    <property type="entry name" value="Acyl_CoA_acyltransferase"/>
</dbReference>
<evidence type="ECO:0000256" key="2">
    <source>
        <dbReference type="ARBA" id="ARBA00023315"/>
    </source>
</evidence>
<sequence>MYIAKSAVTSDIVKLLEASGLPTEDLLQGRQVAFFVTGDDAGAIGCIGLELGDGCALLRSLAVRPEARGAGLGGKLVDTAEDHARTLGLFRIFLITNSAGAFFEARGYHAVERATLPPFVGDSTQLRNLCPASAAVMLRCLPPG</sequence>
<evidence type="ECO:0000256" key="1">
    <source>
        <dbReference type="ARBA" id="ARBA00022679"/>
    </source>
</evidence>
<dbReference type="PANTHER" id="PTHR43877">
    <property type="entry name" value="AMINOALKYLPHOSPHONATE N-ACETYLTRANSFERASE-RELATED-RELATED"/>
    <property type="match status" value="1"/>
</dbReference>
<evidence type="ECO:0000259" key="3">
    <source>
        <dbReference type="PROSITE" id="PS51186"/>
    </source>
</evidence>
<evidence type="ECO:0000313" key="5">
    <source>
        <dbReference type="EMBL" id="XCI81100.1"/>
    </source>
</evidence>
<dbReference type="EMBL" id="JAKJPQ010000002">
    <property type="protein sequence ID" value="MCI2260619.1"/>
    <property type="molecule type" value="Genomic_DNA"/>
</dbReference>
<reference evidence="4 6" key="1">
    <citation type="journal article" date="2022" name="Curr. Microbiol.">
        <title>Xanthomonas indica sp. nov., a Novel Member of Non-Pathogenic Xanthomonas Community from Healthy Rice Seeds.</title>
        <authorList>
            <person name="Rana R."/>
            <person name="Madhavan V.N."/>
            <person name="Saroha T."/>
            <person name="Bansal K."/>
            <person name="Kaur A."/>
            <person name="Sonti R.V."/>
            <person name="Patel H.K."/>
            <person name="Patil P.B."/>
        </authorList>
    </citation>
    <scope>NUCLEOTIDE SEQUENCE [LARGE SCALE GENOMIC DNA]</scope>
    <source>
        <strain evidence="4 6">PPL560</strain>
    </source>
</reference>
<dbReference type="PROSITE" id="PS51186">
    <property type="entry name" value="GNAT"/>
    <property type="match status" value="1"/>
</dbReference>
<keyword evidence="1" id="KW-0808">Transferase</keyword>
<proteinExistence type="predicted"/>
<dbReference type="Pfam" id="PF13508">
    <property type="entry name" value="Acetyltransf_7"/>
    <property type="match status" value="1"/>
</dbReference>
<reference evidence="4" key="2">
    <citation type="submission" date="2022-01" db="EMBL/GenBank/DDBJ databases">
        <authorList>
            <person name="Rana R."/>
            <person name="Patil P.B."/>
        </authorList>
    </citation>
    <scope>NUCLEOTIDE SEQUENCE</scope>
    <source>
        <strain evidence="4">PPL560</strain>
    </source>
</reference>
<keyword evidence="2" id="KW-0012">Acyltransferase</keyword>
<gene>
    <name evidence="5" type="primary">arsN2</name>
    <name evidence="4" type="ORF">L3V74_03615</name>
    <name evidence="5" type="ORF">Q7W82_02760</name>
</gene>
<dbReference type="EMBL" id="CP131914">
    <property type="protein sequence ID" value="XCI81100.1"/>
    <property type="molecule type" value="Genomic_DNA"/>
</dbReference>
<reference evidence="5" key="3">
    <citation type="submission" date="2023-08" db="EMBL/GenBank/DDBJ databases">
        <title>Complete genome sequence of Xanthomonas indica.</title>
        <authorList>
            <person name="Patil P.B."/>
            <person name="Rana R."/>
        </authorList>
    </citation>
    <scope>NUCLEOTIDE SEQUENCE</scope>
    <source>
        <strain evidence="5">PPL560</strain>
    </source>
</reference>
<dbReference type="KEGG" id="xin:Q7W82_02760"/>
<keyword evidence="6" id="KW-1185">Reference proteome</keyword>
<protein>
    <submittedName>
        <fullName evidence="5">Arsenic resistance N-acetyltransferase ArsN2</fullName>
    </submittedName>
</protein>
<feature type="domain" description="N-acetyltransferase" evidence="3">
    <location>
        <begin position="1"/>
        <end position="131"/>
    </location>
</feature>
<evidence type="ECO:0000313" key="4">
    <source>
        <dbReference type="EMBL" id="MCI2260619.1"/>
    </source>
</evidence>
<evidence type="ECO:0000313" key="6">
    <source>
        <dbReference type="Proteomes" id="UP001430647"/>
    </source>
</evidence>
<dbReference type="RefSeq" id="WP_242158184.1">
    <property type="nucleotide sequence ID" value="NZ_CP131914.1"/>
</dbReference>
<dbReference type="GO" id="GO:0016747">
    <property type="term" value="F:acyltransferase activity, transferring groups other than amino-acyl groups"/>
    <property type="evidence" value="ECO:0007669"/>
    <property type="project" value="InterPro"/>
</dbReference>
<dbReference type="AlphaFoldDB" id="A0AAU8I7B1"/>
<dbReference type="InterPro" id="IPR050832">
    <property type="entry name" value="Bact_Acetyltransf"/>
</dbReference>
<accession>A0AAU8I7B1</accession>